<evidence type="ECO:0000313" key="8">
    <source>
        <dbReference type="EMBL" id="KAK2163031.1"/>
    </source>
</evidence>
<dbReference type="InterPro" id="IPR045254">
    <property type="entry name" value="Nit1/2_C-N_Hydrolase"/>
</dbReference>
<accession>A0AAD9NCD0</accession>
<dbReference type="CDD" id="cd07572">
    <property type="entry name" value="nit"/>
    <property type="match status" value="1"/>
</dbReference>
<evidence type="ECO:0000256" key="1">
    <source>
        <dbReference type="ARBA" id="ARBA00010613"/>
    </source>
</evidence>
<dbReference type="GO" id="GO:0006541">
    <property type="term" value="P:glutamine metabolic process"/>
    <property type="evidence" value="ECO:0007669"/>
    <property type="project" value="TreeGrafter"/>
</dbReference>
<organism evidence="8 9">
    <name type="scientific">Paralvinella palmiformis</name>
    <dbReference type="NCBI Taxonomy" id="53620"/>
    <lineage>
        <taxon>Eukaryota</taxon>
        <taxon>Metazoa</taxon>
        <taxon>Spiralia</taxon>
        <taxon>Lophotrochozoa</taxon>
        <taxon>Annelida</taxon>
        <taxon>Polychaeta</taxon>
        <taxon>Sedentaria</taxon>
        <taxon>Canalipalpata</taxon>
        <taxon>Terebellida</taxon>
        <taxon>Terebelliformia</taxon>
        <taxon>Alvinellidae</taxon>
        <taxon>Paralvinella</taxon>
    </lineage>
</organism>
<dbReference type="GO" id="GO:0006528">
    <property type="term" value="P:asparagine metabolic process"/>
    <property type="evidence" value="ECO:0007669"/>
    <property type="project" value="TreeGrafter"/>
</dbReference>
<comment type="caution">
    <text evidence="8">The sequence shown here is derived from an EMBL/GenBank/DDBJ whole genome shotgun (WGS) entry which is preliminary data.</text>
</comment>
<dbReference type="Gene3D" id="3.60.110.10">
    <property type="entry name" value="Carbon-nitrogen hydrolase"/>
    <property type="match status" value="1"/>
</dbReference>
<sequence length="279" mass="31131">MAGRKFRLALIQLAVGASKTENLQRAATYITQAAKNGAKIVALPECCNSPYGNKFFPEFAESIPGESTDLFARSAKENKVYLIAGSIPERADEKIYNTCTVFDPNGVMVAKHRKLHLFDINIPGQITFEESKTLSSGNSLTVFDMELCKVGLGICYDLRFPELAQIYAKEGCRLIVYPGAFNMTTGPLHWELLQRARALDNQVYVATVSPARDETASYIAWGHSMVVDPWGKVISECDHKEDILYADVDLDYLESVREQIPVSKQKRSDLYKVVNCSDQ</sequence>
<name>A0AAD9NCD0_9ANNE</name>
<dbReference type="PANTHER" id="PTHR23088:SF30">
    <property type="entry name" value="OMEGA-AMIDASE NIT2"/>
    <property type="match status" value="1"/>
</dbReference>
<keyword evidence="2" id="KW-0378">Hydrolase</keyword>
<evidence type="ECO:0000256" key="3">
    <source>
        <dbReference type="ARBA" id="ARBA00036637"/>
    </source>
</evidence>
<evidence type="ECO:0000256" key="5">
    <source>
        <dbReference type="ARBA" id="ARBA00041576"/>
    </source>
</evidence>
<dbReference type="FunFam" id="3.60.110.10:FF:000002">
    <property type="entry name" value="Nitrilase family member 2"/>
    <property type="match status" value="1"/>
</dbReference>
<dbReference type="Pfam" id="PF00795">
    <property type="entry name" value="CN_hydrolase"/>
    <property type="match status" value="1"/>
</dbReference>
<comment type="catalytic activity">
    <reaction evidence="3">
        <text>2-oxoglutaramate + H2O = 2-oxoglutarate + NH4(+)</text>
        <dbReference type="Rhea" id="RHEA:32963"/>
        <dbReference type="ChEBI" id="CHEBI:15377"/>
        <dbReference type="ChEBI" id="CHEBI:16769"/>
        <dbReference type="ChEBI" id="CHEBI:16810"/>
        <dbReference type="ChEBI" id="CHEBI:28938"/>
        <dbReference type="EC" id="3.5.1.3"/>
    </reaction>
    <physiologicalReaction direction="left-to-right" evidence="3">
        <dbReference type="Rhea" id="RHEA:32964"/>
    </physiologicalReaction>
</comment>
<dbReference type="InterPro" id="IPR001110">
    <property type="entry name" value="UPF0012_CS"/>
</dbReference>
<keyword evidence="9" id="KW-1185">Reference proteome</keyword>
<reference evidence="8" key="1">
    <citation type="journal article" date="2023" name="Mol. Biol. Evol.">
        <title>Third-Generation Sequencing Reveals the Adaptive Role of the Epigenome in Three Deep-Sea Polychaetes.</title>
        <authorList>
            <person name="Perez M."/>
            <person name="Aroh O."/>
            <person name="Sun Y."/>
            <person name="Lan Y."/>
            <person name="Juniper S.K."/>
            <person name="Young C.R."/>
            <person name="Angers B."/>
            <person name="Qian P.Y."/>
        </authorList>
    </citation>
    <scope>NUCLEOTIDE SEQUENCE</scope>
    <source>
        <strain evidence="8">P08H-3</strain>
    </source>
</reference>
<comment type="catalytic activity">
    <reaction evidence="6">
        <text>2-oxosuccinamate + H2O = oxaloacetate + NH4(+)</text>
        <dbReference type="Rhea" id="RHEA:59412"/>
        <dbReference type="ChEBI" id="CHEBI:15377"/>
        <dbReference type="ChEBI" id="CHEBI:16452"/>
        <dbReference type="ChEBI" id="CHEBI:28938"/>
        <dbReference type="ChEBI" id="CHEBI:57735"/>
        <dbReference type="EC" id="3.5.1.3"/>
    </reaction>
    <physiologicalReaction direction="left-to-right" evidence="6">
        <dbReference type="Rhea" id="RHEA:59413"/>
    </physiologicalReaction>
</comment>
<dbReference type="PROSITE" id="PS50263">
    <property type="entry name" value="CN_HYDROLASE"/>
    <property type="match status" value="1"/>
</dbReference>
<dbReference type="Proteomes" id="UP001208570">
    <property type="component" value="Unassembled WGS sequence"/>
</dbReference>
<protein>
    <recommendedName>
        <fullName evidence="4">omega-amidase</fullName>
        <ecNumber evidence="4">3.5.1.3</ecNumber>
    </recommendedName>
    <alternativeName>
        <fullName evidence="5">Nitrilase homolog 2</fullName>
    </alternativeName>
</protein>
<evidence type="ECO:0000256" key="4">
    <source>
        <dbReference type="ARBA" id="ARBA00039118"/>
    </source>
</evidence>
<feature type="domain" description="CN hydrolase" evidence="7">
    <location>
        <begin position="6"/>
        <end position="250"/>
    </location>
</feature>
<evidence type="ECO:0000256" key="2">
    <source>
        <dbReference type="ARBA" id="ARBA00022801"/>
    </source>
</evidence>
<gene>
    <name evidence="8" type="ORF">LSH36_87g06053</name>
</gene>
<comment type="similarity">
    <text evidence="1">Belongs to the carbon-nitrogen hydrolase superfamily. NIT1/NIT2 family.</text>
</comment>
<dbReference type="InterPro" id="IPR036526">
    <property type="entry name" value="C-N_Hydrolase_sf"/>
</dbReference>
<evidence type="ECO:0000259" key="7">
    <source>
        <dbReference type="PROSITE" id="PS50263"/>
    </source>
</evidence>
<dbReference type="PANTHER" id="PTHR23088">
    <property type="entry name" value="NITRILASE-RELATED"/>
    <property type="match status" value="1"/>
</dbReference>
<dbReference type="EMBL" id="JAODUP010000087">
    <property type="protein sequence ID" value="KAK2163031.1"/>
    <property type="molecule type" value="Genomic_DNA"/>
</dbReference>
<dbReference type="InterPro" id="IPR003010">
    <property type="entry name" value="C-N_Hydrolase"/>
</dbReference>
<evidence type="ECO:0000313" key="9">
    <source>
        <dbReference type="Proteomes" id="UP001208570"/>
    </source>
</evidence>
<dbReference type="GO" id="GO:0005739">
    <property type="term" value="C:mitochondrion"/>
    <property type="evidence" value="ECO:0007669"/>
    <property type="project" value="TreeGrafter"/>
</dbReference>
<dbReference type="AlphaFoldDB" id="A0AAD9NCD0"/>
<proteinExistence type="inferred from homology"/>
<evidence type="ECO:0000256" key="6">
    <source>
        <dbReference type="ARBA" id="ARBA00048745"/>
    </source>
</evidence>
<dbReference type="GO" id="GO:0006107">
    <property type="term" value="P:oxaloacetate metabolic process"/>
    <property type="evidence" value="ECO:0007669"/>
    <property type="project" value="TreeGrafter"/>
</dbReference>
<dbReference type="PROSITE" id="PS01227">
    <property type="entry name" value="UPF0012"/>
    <property type="match status" value="1"/>
</dbReference>
<dbReference type="SUPFAM" id="SSF56317">
    <property type="entry name" value="Carbon-nitrogen hydrolase"/>
    <property type="match status" value="1"/>
</dbReference>
<dbReference type="GO" id="GO:0050152">
    <property type="term" value="F:omega-amidase activity"/>
    <property type="evidence" value="ECO:0007669"/>
    <property type="project" value="UniProtKB-EC"/>
</dbReference>
<dbReference type="EC" id="3.5.1.3" evidence="4"/>